<gene>
    <name evidence="1" type="ORF">BS50DRAFT_567440</name>
</gene>
<dbReference type="Gene3D" id="1.25.40.10">
    <property type="entry name" value="Tetratricopeptide repeat domain"/>
    <property type="match status" value="1"/>
</dbReference>
<proteinExistence type="predicted"/>
<dbReference type="SUPFAM" id="SSF81901">
    <property type="entry name" value="HCP-like"/>
    <property type="match status" value="2"/>
</dbReference>
<evidence type="ECO:0008006" key="3">
    <source>
        <dbReference type="Google" id="ProtNLM"/>
    </source>
</evidence>
<dbReference type="InterPro" id="IPR011990">
    <property type="entry name" value="TPR-like_helical_dom_sf"/>
</dbReference>
<accession>A0A2T2PAG2</accession>
<dbReference type="OrthoDB" id="5379420at2759"/>
<dbReference type="EMBL" id="KZ678128">
    <property type="protein sequence ID" value="PSN74640.1"/>
    <property type="molecule type" value="Genomic_DNA"/>
</dbReference>
<organism evidence="1 2">
    <name type="scientific">Corynespora cassiicola Philippines</name>
    <dbReference type="NCBI Taxonomy" id="1448308"/>
    <lineage>
        <taxon>Eukaryota</taxon>
        <taxon>Fungi</taxon>
        <taxon>Dikarya</taxon>
        <taxon>Ascomycota</taxon>
        <taxon>Pezizomycotina</taxon>
        <taxon>Dothideomycetes</taxon>
        <taxon>Pleosporomycetidae</taxon>
        <taxon>Pleosporales</taxon>
        <taxon>Corynesporascaceae</taxon>
        <taxon>Corynespora</taxon>
    </lineage>
</organism>
<dbReference type="AlphaFoldDB" id="A0A2T2PAG2"/>
<dbReference type="Proteomes" id="UP000240883">
    <property type="component" value="Unassembled WGS sequence"/>
</dbReference>
<keyword evidence="2" id="KW-1185">Reference proteome</keyword>
<name>A0A2T2PAG2_CORCC</name>
<dbReference type="STRING" id="1448308.A0A2T2PAG2"/>
<reference evidence="1 2" key="1">
    <citation type="journal article" date="2018" name="Front. Microbiol.">
        <title>Genome-Wide Analysis of Corynespora cassiicola Leaf Fall Disease Putative Effectors.</title>
        <authorList>
            <person name="Lopez D."/>
            <person name="Ribeiro S."/>
            <person name="Label P."/>
            <person name="Fumanal B."/>
            <person name="Venisse J.S."/>
            <person name="Kohler A."/>
            <person name="de Oliveira R.R."/>
            <person name="Labutti K."/>
            <person name="Lipzen A."/>
            <person name="Lail K."/>
            <person name="Bauer D."/>
            <person name="Ohm R.A."/>
            <person name="Barry K.W."/>
            <person name="Spatafora J."/>
            <person name="Grigoriev I.V."/>
            <person name="Martin F.M."/>
            <person name="Pujade-Renaud V."/>
        </authorList>
    </citation>
    <scope>NUCLEOTIDE SEQUENCE [LARGE SCALE GENOMIC DNA]</scope>
    <source>
        <strain evidence="1 2">Philippines</strain>
    </source>
</reference>
<sequence>MNKLIRPVNFWIRGYTSKTAPCVFCQSRQFSEVPRRQPLHTRSANGRRSFLKGSELNRKYATHYRQMPLQFRGDRRAQNAFFQMAYSDNVLRFQPDAAASVIDDFCAASHKAPAENVRALAAKYKADIEDIAVLGLVIQRIPQTSKVASAPNENDRIARAILLACVEAKDPYAIIQIMNAVYLSNTLTGAKNITKSFSSVDLALVRTYFDSMVAANHPNALTLQGQFLERTGKTNQARALYEKALQNVGNWDLTTRFTLSLPNIAPWNALGNILVSEKDPNLQAQAKAAYEKGVQMDDPLAYYNLALTEDAHNSVWLKGMTKAAASGHTEAMYKLANFYINLDADKSPLQNDGMLAKALNWLTQWKPGSPQKLGREWLSIAAGLGHKPSMLELVKLYEMEGDKERVKGYLQEMTVPPPTGKMEQWPQLVEQAHKRLGVMARLGKSA</sequence>
<evidence type="ECO:0000313" key="1">
    <source>
        <dbReference type="EMBL" id="PSN74640.1"/>
    </source>
</evidence>
<protein>
    <recommendedName>
        <fullName evidence="3">TPR-like protein</fullName>
    </recommendedName>
</protein>
<evidence type="ECO:0000313" key="2">
    <source>
        <dbReference type="Proteomes" id="UP000240883"/>
    </source>
</evidence>